<feature type="chain" id="PRO_5046770053" evidence="1">
    <location>
        <begin position="20"/>
        <end position="265"/>
    </location>
</feature>
<dbReference type="Proteomes" id="UP000638462">
    <property type="component" value="Unassembled WGS sequence"/>
</dbReference>
<organism evidence="2 3">
    <name type="scientific">Pseudoalteromonas gelatinilytica</name>
    <dbReference type="NCBI Taxonomy" id="1703256"/>
    <lineage>
        <taxon>Bacteria</taxon>
        <taxon>Pseudomonadati</taxon>
        <taxon>Pseudomonadota</taxon>
        <taxon>Gammaproteobacteria</taxon>
        <taxon>Alteromonadales</taxon>
        <taxon>Pseudoalteromonadaceae</taxon>
        <taxon>Pseudoalteromonas</taxon>
    </lineage>
</organism>
<comment type="caution">
    <text evidence="2">The sequence shown here is derived from an EMBL/GenBank/DDBJ whole genome shotgun (WGS) entry which is preliminary data.</text>
</comment>
<accession>A0ABQ1TBE0</accession>
<evidence type="ECO:0000313" key="3">
    <source>
        <dbReference type="Proteomes" id="UP000638462"/>
    </source>
</evidence>
<keyword evidence="1" id="KW-0732">Signal</keyword>
<gene>
    <name evidence="2" type="ORF">GCM10008027_09760</name>
</gene>
<evidence type="ECO:0000313" key="2">
    <source>
        <dbReference type="EMBL" id="GGE86853.1"/>
    </source>
</evidence>
<keyword evidence="3" id="KW-1185">Reference proteome</keyword>
<evidence type="ECO:0000256" key="1">
    <source>
        <dbReference type="SAM" id="SignalP"/>
    </source>
</evidence>
<dbReference type="RefSeq" id="WP_188727549.1">
    <property type="nucleotide sequence ID" value="NZ_BMIT01000003.1"/>
</dbReference>
<proteinExistence type="predicted"/>
<feature type="signal peptide" evidence="1">
    <location>
        <begin position="1"/>
        <end position="19"/>
    </location>
</feature>
<sequence>MKILITLSFLYTFSSVAFATDTKCNQVNQKPEFYKECPLKLLVTAKDTFTVEGERINEGNKLTIKYFFTVTTESKFKGAWLVSNKESIKLNNINIELLQRNCVFNECKLSDYIHSLELNSFEKSVANNIDRQVLIKKVDEKLVELGAELTPTDVQTSLDVFLKESNKPVFFKFLNSQGDFTAYFKSNIDSDGKMYPSEFIYKVYSQGENTWLGNRNYDLEASHAMWTFLGEKNLRRVKECSNLNVSVLRSNKELQTFPATQCSYF</sequence>
<dbReference type="EMBL" id="BMIT01000003">
    <property type="protein sequence ID" value="GGE86853.1"/>
    <property type="molecule type" value="Genomic_DNA"/>
</dbReference>
<name>A0ABQ1TBE0_9GAMM</name>
<protein>
    <submittedName>
        <fullName evidence="2">Uncharacterized protein</fullName>
    </submittedName>
</protein>
<reference evidence="3" key="1">
    <citation type="journal article" date="2019" name="Int. J. Syst. Evol. Microbiol.">
        <title>The Global Catalogue of Microorganisms (GCM) 10K type strain sequencing project: providing services to taxonomists for standard genome sequencing and annotation.</title>
        <authorList>
            <consortium name="The Broad Institute Genomics Platform"/>
            <consortium name="The Broad Institute Genome Sequencing Center for Infectious Disease"/>
            <person name="Wu L."/>
            <person name="Ma J."/>
        </authorList>
    </citation>
    <scope>NUCLEOTIDE SEQUENCE [LARGE SCALE GENOMIC DNA]</scope>
    <source>
        <strain evidence="3">CGMCC 1.15394</strain>
    </source>
</reference>